<dbReference type="SMART" id="SM00256">
    <property type="entry name" value="FBOX"/>
    <property type="match status" value="1"/>
</dbReference>
<dbReference type="PANTHER" id="PTHR46857:SF2">
    <property type="entry name" value="F-BOX ONLY PROTEIN 16"/>
    <property type="match status" value="1"/>
</dbReference>
<dbReference type="Gene3D" id="1.20.1280.50">
    <property type="match status" value="1"/>
</dbReference>
<dbReference type="PANTHER" id="PTHR46857">
    <property type="entry name" value="EPITHELIAL CELL-TRANSFORMING SEQUENCE 2 ONCOGENE-LIKE"/>
    <property type="match status" value="1"/>
</dbReference>
<evidence type="ECO:0000256" key="1">
    <source>
        <dbReference type="SAM" id="MobiDB-lite"/>
    </source>
</evidence>
<comment type="caution">
    <text evidence="3">The sequence shown here is derived from an EMBL/GenBank/DDBJ whole genome shotgun (WGS) entry which is preliminary data.</text>
</comment>
<dbReference type="InterPro" id="IPR001810">
    <property type="entry name" value="F-box_dom"/>
</dbReference>
<dbReference type="CDD" id="cd22172">
    <property type="entry name" value="F-box_FBXO16"/>
    <property type="match status" value="1"/>
</dbReference>
<proteinExistence type="predicted"/>
<protein>
    <recommendedName>
        <fullName evidence="2">F-box domain-containing protein</fullName>
    </recommendedName>
</protein>
<dbReference type="EMBL" id="VFJC01000020">
    <property type="protein sequence ID" value="KAB5539653.1"/>
    <property type="molecule type" value="Genomic_DNA"/>
</dbReference>
<reference evidence="3 4" key="1">
    <citation type="submission" date="2019-06" db="EMBL/GenBank/DDBJ databases">
        <title>A chromosome-scale genome assembly of the striped catfish, Pangasianodon hypophthalmus.</title>
        <authorList>
            <person name="Wen M."/>
            <person name="Zahm M."/>
            <person name="Roques C."/>
            <person name="Cabau C."/>
            <person name="Klopp C."/>
            <person name="Donnadieu C."/>
            <person name="Jouanno E."/>
            <person name="Avarre J.-C."/>
            <person name="Campet M."/>
            <person name="Ha T.T.T."/>
            <person name="Dugue R."/>
            <person name="Lampietro C."/>
            <person name="Louis A."/>
            <person name="Herpin A."/>
            <person name="Echchiki A."/>
            <person name="Berthelot C."/>
            <person name="Parey E."/>
            <person name="Roest-Crollius H."/>
            <person name="Braasch I."/>
            <person name="Postlethwait J."/>
            <person name="Bobe J."/>
            <person name="Montfort J."/>
            <person name="Bouchez O."/>
            <person name="Begum T."/>
            <person name="Schartl M."/>
            <person name="Guiguen Y."/>
        </authorList>
    </citation>
    <scope>NUCLEOTIDE SEQUENCE [LARGE SCALE GENOMIC DNA]</scope>
    <source>
        <strain evidence="3 4">Indonesia</strain>
        <tissue evidence="3">Blood</tissue>
    </source>
</reference>
<dbReference type="Proteomes" id="UP000327468">
    <property type="component" value="Chromosome 19"/>
</dbReference>
<name>A0A5N5LA91_PANHP</name>
<evidence type="ECO:0000313" key="3">
    <source>
        <dbReference type="EMBL" id="KAB5539653.1"/>
    </source>
</evidence>
<organism evidence="3 4">
    <name type="scientific">Pangasianodon hypophthalmus</name>
    <name type="common">Striped catfish</name>
    <name type="synonym">Helicophagus hypophthalmus</name>
    <dbReference type="NCBI Taxonomy" id="310915"/>
    <lineage>
        <taxon>Eukaryota</taxon>
        <taxon>Metazoa</taxon>
        <taxon>Chordata</taxon>
        <taxon>Craniata</taxon>
        <taxon>Vertebrata</taxon>
        <taxon>Euteleostomi</taxon>
        <taxon>Actinopterygii</taxon>
        <taxon>Neopterygii</taxon>
        <taxon>Teleostei</taxon>
        <taxon>Ostariophysi</taxon>
        <taxon>Siluriformes</taxon>
        <taxon>Pangasiidae</taxon>
        <taxon>Pangasianodon</taxon>
    </lineage>
</organism>
<dbReference type="Pfam" id="PF12937">
    <property type="entry name" value="F-box-like"/>
    <property type="match status" value="1"/>
</dbReference>
<accession>A0A5N5LA91</accession>
<gene>
    <name evidence="3" type="ORF">PHYPO_G00091490</name>
</gene>
<feature type="compositionally biased region" description="Polar residues" evidence="1">
    <location>
        <begin position="309"/>
        <end position="325"/>
    </location>
</feature>
<dbReference type="SUPFAM" id="SSF81383">
    <property type="entry name" value="F-box domain"/>
    <property type="match status" value="1"/>
</dbReference>
<dbReference type="InterPro" id="IPR052805">
    <property type="entry name" value="GEF_Ubiquitin-Prot_Reg"/>
</dbReference>
<dbReference type="PROSITE" id="PS50181">
    <property type="entry name" value="FBOX"/>
    <property type="match status" value="1"/>
</dbReference>
<keyword evidence="4" id="KW-1185">Reference proteome</keyword>
<evidence type="ECO:0000259" key="2">
    <source>
        <dbReference type="PROSITE" id="PS50181"/>
    </source>
</evidence>
<feature type="region of interest" description="Disordered" evidence="1">
    <location>
        <begin position="240"/>
        <end position="325"/>
    </location>
</feature>
<feature type="domain" description="F-box" evidence="2">
    <location>
        <begin position="137"/>
        <end position="183"/>
    </location>
</feature>
<dbReference type="AlphaFoldDB" id="A0A5N5LA91"/>
<evidence type="ECO:0000313" key="4">
    <source>
        <dbReference type="Proteomes" id="UP000327468"/>
    </source>
</evidence>
<sequence>MLLTAPECSSLLLTAPECSSLLLTAPECFLGFCRLLLTVNFQHNLSFGVSGWVPTSQWRETLGSKMQTKRSSWTPLNHHLSNSHVFEERKNLIGKWFDKWSDNQRKQVLQDFFSRCSVAQMKYLRQTLCAQVPEEALDFTTVLPRVISLYIFSFLDPRSLCRCSQVSWHWKSLAELDQLWMPKCLRLGWCITFTPTPFEQGVWKRHYVETVQGLHVSRPKSLDKEEFIVPEVKVIGSEFDEPTLENGESRPSVLSQQGRSLPGHASVASAKGLPPWRDSDRHPTDTIRFNYLDNLDPIEHARQARSRRTNPNTTQESTQKKALSASSYKRCKVKSMIFSSLDLGADSKRKQSRPQWATQNIVPFSSKDPEKRIRSIQWNAGIRPGPVRNPVPRLTEKSLRASLRSHRSTPTVLLAEGQTDFEDASLR</sequence>
<dbReference type="InterPro" id="IPR036047">
    <property type="entry name" value="F-box-like_dom_sf"/>
</dbReference>